<feature type="transmembrane region" description="Helical" evidence="6">
    <location>
        <begin position="304"/>
        <end position="328"/>
    </location>
</feature>
<dbReference type="RefSeq" id="WP_144911295.1">
    <property type="nucleotide sequence ID" value="NZ_VLLI01000003.1"/>
</dbReference>
<dbReference type="Pfam" id="PF13520">
    <property type="entry name" value="AA_permease_2"/>
    <property type="match status" value="1"/>
</dbReference>
<feature type="transmembrane region" description="Helical" evidence="6">
    <location>
        <begin position="265"/>
        <end position="283"/>
    </location>
</feature>
<dbReference type="AlphaFoldDB" id="A0A562U9T9"/>
<dbReference type="EMBL" id="VLLI01000003">
    <property type="protein sequence ID" value="TWJ02578.1"/>
    <property type="molecule type" value="Genomic_DNA"/>
</dbReference>
<dbReference type="Pfam" id="PF13906">
    <property type="entry name" value="AA_permease_C"/>
    <property type="match status" value="1"/>
</dbReference>
<organism evidence="8 9">
    <name type="scientific">Mucilaginibacter frigoritolerans</name>
    <dbReference type="NCBI Taxonomy" id="652788"/>
    <lineage>
        <taxon>Bacteria</taxon>
        <taxon>Pseudomonadati</taxon>
        <taxon>Bacteroidota</taxon>
        <taxon>Sphingobacteriia</taxon>
        <taxon>Sphingobacteriales</taxon>
        <taxon>Sphingobacteriaceae</taxon>
        <taxon>Mucilaginibacter</taxon>
    </lineage>
</organism>
<dbReference type="InterPro" id="IPR029485">
    <property type="entry name" value="CAT_C"/>
</dbReference>
<proteinExistence type="predicted"/>
<evidence type="ECO:0000256" key="4">
    <source>
        <dbReference type="ARBA" id="ARBA00022989"/>
    </source>
</evidence>
<dbReference type="Proteomes" id="UP000317010">
    <property type="component" value="Unassembled WGS sequence"/>
</dbReference>
<feature type="transmembrane region" description="Helical" evidence="6">
    <location>
        <begin position="348"/>
        <end position="371"/>
    </location>
</feature>
<evidence type="ECO:0000256" key="1">
    <source>
        <dbReference type="ARBA" id="ARBA00004141"/>
    </source>
</evidence>
<evidence type="ECO:0000256" key="6">
    <source>
        <dbReference type="SAM" id="Phobius"/>
    </source>
</evidence>
<evidence type="ECO:0000256" key="3">
    <source>
        <dbReference type="ARBA" id="ARBA00022692"/>
    </source>
</evidence>
<feature type="transmembrane region" description="Helical" evidence="6">
    <location>
        <begin position="70"/>
        <end position="89"/>
    </location>
</feature>
<comment type="subcellular location">
    <subcellularLocation>
        <location evidence="1">Membrane</location>
        <topology evidence="1">Multi-pass membrane protein</topology>
    </subcellularLocation>
</comment>
<protein>
    <submittedName>
        <fullName evidence="8">Amino acid/polyamine/organocation transporter, APC superfamily (TC 2.A.3)</fullName>
    </submittedName>
</protein>
<keyword evidence="3 6" id="KW-0812">Transmembrane</keyword>
<evidence type="ECO:0000313" key="9">
    <source>
        <dbReference type="Proteomes" id="UP000317010"/>
    </source>
</evidence>
<name>A0A562U9T9_9SPHI</name>
<keyword evidence="5 6" id="KW-0472">Membrane</keyword>
<keyword evidence="9" id="KW-1185">Reference proteome</keyword>
<dbReference type="Gene3D" id="1.20.1740.10">
    <property type="entry name" value="Amino acid/polyamine transporter I"/>
    <property type="match status" value="1"/>
</dbReference>
<feature type="transmembrane region" description="Helical" evidence="6">
    <location>
        <begin position="401"/>
        <end position="419"/>
    </location>
</feature>
<feature type="transmembrane region" description="Helical" evidence="6">
    <location>
        <begin position="464"/>
        <end position="484"/>
    </location>
</feature>
<dbReference type="InterPro" id="IPR002293">
    <property type="entry name" value="AA/rel_permease1"/>
</dbReference>
<accession>A0A562U9T9</accession>
<feature type="domain" description="Cationic amino acid transporter C-terminal" evidence="7">
    <location>
        <begin position="516"/>
        <end position="559"/>
    </location>
</feature>
<evidence type="ECO:0000256" key="5">
    <source>
        <dbReference type="ARBA" id="ARBA00023136"/>
    </source>
</evidence>
<keyword evidence="4 6" id="KW-1133">Transmembrane helix</keyword>
<dbReference type="GO" id="GO:0015171">
    <property type="term" value="F:amino acid transmembrane transporter activity"/>
    <property type="evidence" value="ECO:0007669"/>
    <property type="project" value="TreeGrafter"/>
</dbReference>
<gene>
    <name evidence="8" type="ORF">JN11_01551</name>
</gene>
<feature type="transmembrane region" description="Helical" evidence="6">
    <location>
        <begin position="235"/>
        <end position="253"/>
    </location>
</feature>
<sequence length="570" mass="62389">MSKSIFRKKSIHKILVDVSSGFSDAEHSGGSHLKKELNVKDLTLMGIAAVVGAGIFSTIGLASFNGGPGVTILFVITAITCGFSALCYAEFASRIPVAGSAYTYAYASFGELIAWIIGWDLLMEYAIGNIAVAISWSTYFVNLMEGFHIHIPAYLTMDYYSSFKAHNMVVDFTTKHNHAAITDEMKQGAAAWSSAPGFGGFKLIANIPALLIVVIITYLVYIGIRETKKATNAMVILKIAIVLAVICIGFFYVTPANWHPFMPNGFGGVMKGVSGVFFAYIGFDAISTTAEECESPQRDLPRGMIYSLIICTVLYILIALVLTGMVSYKDLAVGDPLAYVFNKVHLTKISGIISFSAVIATASVLLIFQVGQPRIWMSMSRDGLLPKAFSRIHPKYHTPSFATIVTGFVVAIPALFMNLTAVTDLTSIGTLFAFVLVCGGVLLLPREAAQSGRFHLPYFNSKYIVPVLFVAGVYFFRADIWALFTGANAHENFPLFLFIILSAVLTVASVIKNLSLIPVLGLLSCFYLMTELGYTNWLRFLIWLIIGLVIYFTYSYKHSLLGKEKVHVQE</sequence>
<dbReference type="GO" id="GO:0016020">
    <property type="term" value="C:membrane"/>
    <property type="evidence" value="ECO:0007669"/>
    <property type="project" value="UniProtKB-SubCell"/>
</dbReference>
<feature type="transmembrane region" description="Helical" evidence="6">
    <location>
        <begin position="425"/>
        <end position="444"/>
    </location>
</feature>
<evidence type="ECO:0000313" key="8">
    <source>
        <dbReference type="EMBL" id="TWJ02578.1"/>
    </source>
</evidence>
<feature type="transmembrane region" description="Helical" evidence="6">
    <location>
        <begin position="536"/>
        <end position="554"/>
    </location>
</feature>
<comment type="caution">
    <text evidence="8">The sequence shown here is derived from an EMBL/GenBank/DDBJ whole genome shotgun (WGS) entry which is preliminary data.</text>
</comment>
<evidence type="ECO:0000256" key="2">
    <source>
        <dbReference type="ARBA" id="ARBA00022448"/>
    </source>
</evidence>
<keyword evidence="2" id="KW-0813">Transport</keyword>
<dbReference type="PANTHER" id="PTHR43243">
    <property type="entry name" value="INNER MEMBRANE TRANSPORTER YGJI-RELATED"/>
    <property type="match status" value="1"/>
</dbReference>
<dbReference type="PIRSF" id="PIRSF006060">
    <property type="entry name" value="AA_transporter"/>
    <property type="match status" value="1"/>
</dbReference>
<feature type="transmembrane region" description="Helical" evidence="6">
    <location>
        <begin position="203"/>
        <end position="223"/>
    </location>
</feature>
<reference evidence="8 9" key="1">
    <citation type="submission" date="2019-07" db="EMBL/GenBank/DDBJ databases">
        <title>Genomic Encyclopedia of Archaeal and Bacterial Type Strains, Phase II (KMG-II): from individual species to whole genera.</title>
        <authorList>
            <person name="Goeker M."/>
        </authorList>
    </citation>
    <scope>NUCLEOTIDE SEQUENCE [LARGE SCALE GENOMIC DNA]</scope>
    <source>
        <strain evidence="8 9">ATCC BAA-1854</strain>
    </source>
</reference>
<feature type="transmembrane region" description="Helical" evidence="6">
    <location>
        <begin position="496"/>
        <end position="529"/>
    </location>
</feature>
<feature type="transmembrane region" description="Helical" evidence="6">
    <location>
        <begin position="42"/>
        <end position="64"/>
    </location>
</feature>
<dbReference type="OrthoDB" id="9762947at2"/>
<evidence type="ECO:0000259" key="7">
    <source>
        <dbReference type="Pfam" id="PF13906"/>
    </source>
</evidence>
<dbReference type="PANTHER" id="PTHR43243:SF4">
    <property type="entry name" value="CATIONIC AMINO ACID TRANSPORTER 4"/>
    <property type="match status" value="1"/>
</dbReference>